<dbReference type="OrthoDB" id="5421247at2759"/>
<sequence>MTTQPQLEVAAREVIHRLQDIEEFQNVRILIIGGLAVKKYRPMVQETREVDFLVDLGPRLEELPSGASELLTQGLTVVYPNDLSQPAEMRFKFRFKSHLSPPNDIPIKFVSGQIAPYVPQTAMTIAATKKTNTLPYISQLDLAIIKIFSCGMRATHAQRRQDAVDAGELVRDLNKIMPIQPSAQQDAAIQG</sequence>
<protein>
    <submittedName>
        <fullName evidence="1">Uncharacterized protein</fullName>
    </submittedName>
</protein>
<dbReference type="Proteomes" id="UP000184383">
    <property type="component" value="Unassembled WGS sequence"/>
</dbReference>
<dbReference type="RefSeq" id="XP_040689196.1">
    <property type="nucleotide sequence ID" value="XM_040833097.1"/>
</dbReference>
<organism evidence="1 2">
    <name type="scientific">Aspergillus wentii DTO 134E9</name>
    <dbReference type="NCBI Taxonomy" id="1073089"/>
    <lineage>
        <taxon>Eukaryota</taxon>
        <taxon>Fungi</taxon>
        <taxon>Dikarya</taxon>
        <taxon>Ascomycota</taxon>
        <taxon>Pezizomycotina</taxon>
        <taxon>Eurotiomycetes</taxon>
        <taxon>Eurotiomycetidae</taxon>
        <taxon>Eurotiales</taxon>
        <taxon>Aspergillaceae</taxon>
        <taxon>Aspergillus</taxon>
        <taxon>Aspergillus subgen. Cremei</taxon>
    </lineage>
</organism>
<reference evidence="2" key="1">
    <citation type="journal article" date="2017" name="Genome Biol.">
        <title>Comparative genomics reveals high biological diversity and specific adaptations in the industrially and medically important fungal genus Aspergillus.</title>
        <authorList>
            <person name="de Vries R.P."/>
            <person name="Riley R."/>
            <person name="Wiebenga A."/>
            <person name="Aguilar-Osorio G."/>
            <person name="Amillis S."/>
            <person name="Uchima C.A."/>
            <person name="Anderluh G."/>
            <person name="Asadollahi M."/>
            <person name="Askin M."/>
            <person name="Barry K."/>
            <person name="Battaglia E."/>
            <person name="Bayram O."/>
            <person name="Benocci T."/>
            <person name="Braus-Stromeyer S.A."/>
            <person name="Caldana C."/>
            <person name="Canovas D."/>
            <person name="Cerqueira G.C."/>
            <person name="Chen F."/>
            <person name="Chen W."/>
            <person name="Choi C."/>
            <person name="Clum A."/>
            <person name="Dos Santos R.A."/>
            <person name="Damasio A.R."/>
            <person name="Diallinas G."/>
            <person name="Emri T."/>
            <person name="Fekete E."/>
            <person name="Flipphi M."/>
            <person name="Freyberg S."/>
            <person name="Gallo A."/>
            <person name="Gournas C."/>
            <person name="Habgood R."/>
            <person name="Hainaut M."/>
            <person name="Harispe M.L."/>
            <person name="Henrissat B."/>
            <person name="Hilden K.S."/>
            <person name="Hope R."/>
            <person name="Hossain A."/>
            <person name="Karabika E."/>
            <person name="Karaffa L."/>
            <person name="Karanyi Z."/>
            <person name="Krasevec N."/>
            <person name="Kuo A."/>
            <person name="Kusch H."/>
            <person name="LaButti K."/>
            <person name="Lagendijk E.L."/>
            <person name="Lapidus A."/>
            <person name="Levasseur A."/>
            <person name="Lindquist E."/>
            <person name="Lipzen A."/>
            <person name="Logrieco A.F."/>
            <person name="MacCabe A."/>
            <person name="Maekelae M.R."/>
            <person name="Malavazi I."/>
            <person name="Melin P."/>
            <person name="Meyer V."/>
            <person name="Mielnichuk N."/>
            <person name="Miskei M."/>
            <person name="Molnar A.P."/>
            <person name="Mule G."/>
            <person name="Ngan C.Y."/>
            <person name="Orejas M."/>
            <person name="Orosz E."/>
            <person name="Ouedraogo J.P."/>
            <person name="Overkamp K.M."/>
            <person name="Park H.-S."/>
            <person name="Perrone G."/>
            <person name="Piumi F."/>
            <person name="Punt P.J."/>
            <person name="Ram A.F."/>
            <person name="Ramon A."/>
            <person name="Rauscher S."/>
            <person name="Record E."/>
            <person name="Riano-Pachon D.M."/>
            <person name="Robert V."/>
            <person name="Roehrig J."/>
            <person name="Ruller R."/>
            <person name="Salamov A."/>
            <person name="Salih N.S."/>
            <person name="Samson R.A."/>
            <person name="Sandor E."/>
            <person name="Sanguinetti M."/>
            <person name="Schuetze T."/>
            <person name="Sepcic K."/>
            <person name="Shelest E."/>
            <person name="Sherlock G."/>
            <person name="Sophianopoulou V."/>
            <person name="Squina F.M."/>
            <person name="Sun H."/>
            <person name="Susca A."/>
            <person name="Todd R.B."/>
            <person name="Tsang A."/>
            <person name="Unkles S.E."/>
            <person name="van de Wiele N."/>
            <person name="van Rossen-Uffink D."/>
            <person name="Oliveira J.V."/>
            <person name="Vesth T.C."/>
            <person name="Visser J."/>
            <person name="Yu J.-H."/>
            <person name="Zhou M."/>
            <person name="Andersen M.R."/>
            <person name="Archer D.B."/>
            <person name="Baker S.E."/>
            <person name="Benoit I."/>
            <person name="Brakhage A.A."/>
            <person name="Braus G.H."/>
            <person name="Fischer R."/>
            <person name="Frisvad J.C."/>
            <person name="Goldman G.H."/>
            <person name="Houbraken J."/>
            <person name="Oakley B."/>
            <person name="Pocsi I."/>
            <person name="Scazzocchio C."/>
            <person name="Seiboth B."/>
            <person name="vanKuyk P.A."/>
            <person name="Wortman J."/>
            <person name="Dyer P.S."/>
            <person name="Grigoriev I.V."/>
        </authorList>
    </citation>
    <scope>NUCLEOTIDE SEQUENCE [LARGE SCALE GENOMIC DNA]</scope>
    <source>
        <strain evidence="2">DTO 134E9</strain>
    </source>
</reference>
<accession>A0A1L9RKR8</accession>
<gene>
    <name evidence="1" type="ORF">ASPWEDRAFT_28148</name>
</gene>
<dbReference type="AlphaFoldDB" id="A0A1L9RKR8"/>
<dbReference type="VEuPathDB" id="FungiDB:ASPWEDRAFT_28148"/>
<keyword evidence="2" id="KW-1185">Reference proteome</keyword>
<name>A0A1L9RKR8_ASPWE</name>
<proteinExistence type="predicted"/>
<dbReference type="EMBL" id="KV878212">
    <property type="protein sequence ID" value="OJJ35520.1"/>
    <property type="molecule type" value="Genomic_DNA"/>
</dbReference>
<evidence type="ECO:0000313" key="2">
    <source>
        <dbReference type="Proteomes" id="UP000184383"/>
    </source>
</evidence>
<dbReference type="GeneID" id="63748945"/>
<dbReference type="STRING" id="1073089.A0A1L9RKR8"/>
<evidence type="ECO:0000313" key="1">
    <source>
        <dbReference type="EMBL" id="OJJ35520.1"/>
    </source>
</evidence>